<comment type="similarity">
    <text evidence="1 2">Belongs to the UPF0102 family.</text>
</comment>
<dbReference type="NCBIfam" id="NF009150">
    <property type="entry name" value="PRK12497.1-3"/>
    <property type="match status" value="1"/>
</dbReference>
<dbReference type="Gene3D" id="3.40.1350.10">
    <property type="match status" value="1"/>
</dbReference>
<name>A0A0A3ANP1_9PAST</name>
<reference evidence="3 4" key="1">
    <citation type="submission" date="2014-11" db="EMBL/GenBank/DDBJ databases">
        <title>Draft genome sequence of Chelonobacter oris 1662T, associated with respiratory disease in Hermann's Tortoises.</title>
        <authorList>
            <person name="Kudirkiene E."/>
            <person name="Hansen M.J."/>
            <person name="Bojesen A.M."/>
        </authorList>
    </citation>
    <scope>NUCLEOTIDE SEQUENCE [LARGE SCALE GENOMIC DNA]</scope>
    <source>
        <strain evidence="3 4">1662</strain>
    </source>
</reference>
<dbReference type="InterPro" id="IPR011335">
    <property type="entry name" value="Restrct_endonuc-II-like"/>
</dbReference>
<evidence type="ECO:0000256" key="1">
    <source>
        <dbReference type="ARBA" id="ARBA00006738"/>
    </source>
</evidence>
<keyword evidence="4" id="KW-1185">Reference proteome</keyword>
<dbReference type="InterPro" id="IPR003509">
    <property type="entry name" value="UPF0102_YraN-like"/>
</dbReference>
<dbReference type="GO" id="GO:0003676">
    <property type="term" value="F:nucleic acid binding"/>
    <property type="evidence" value="ECO:0007669"/>
    <property type="project" value="InterPro"/>
</dbReference>
<dbReference type="PANTHER" id="PTHR34039:SF1">
    <property type="entry name" value="UPF0102 PROTEIN YRAN"/>
    <property type="match status" value="1"/>
</dbReference>
<accession>A0A0A3ANP1</accession>
<organism evidence="3 4">
    <name type="scientific">Chelonobacter oris</name>
    <dbReference type="NCBI Taxonomy" id="505317"/>
    <lineage>
        <taxon>Bacteria</taxon>
        <taxon>Pseudomonadati</taxon>
        <taxon>Pseudomonadota</taxon>
        <taxon>Gammaproteobacteria</taxon>
        <taxon>Pasteurellales</taxon>
        <taxon>Pasteurellaceae</taxon>
        <taxon>Chelonobacter</taxon>
    </lineage>
</organism>
<dbReference type="STRING" id="505317.OA57_01995"/>
<gene>
    <name evidence="3" type="ORF">OA57_01995</name>
</gene>
<dbReference type="HAMAP" id="MF_00048">
    <property type="entry name" value="UPF0102"/>
    <property type="match status" value="1"/>
</dbReference>
<sequence>MPNKREQGAQYEHQARLFLERQGLKLIAANQAFRCGELDLVMSDGDTTVFIEVRQRSDDRFGGAWESVSRQKQRRWIQAAEAWLNRQRKSLENCDCRFDLITFEPKTSTPNWFKHFIEFNDSHNYE</sequence>
<dbReference type="NCBIfam" id="TIGR00252">
    <property type="entry name" value="YraN family protein"/>
    <property type="match status" value="1"/>
</dbReference>
<dbReference type="EMBL" id="JSUM01000003">
    <property type="protein sequence ID" value="KGQ71033.1"/>
    <property type="molecule type" value="Genomic_DNA"/>
</dbReference>
<dbReference type="InterPro" id="IPR011856">
    <property type="entry name" value="tRNA_endonuc-like_dom_sf"/>
</dbReference>
<dbReference type="RefSeq" id="WP_034612771.1">
    <property type="nucleotide sequence ID" value="NZ_JSUM01000003.1"/>
</dbReference>
<evidence type="ECO:0000313" key="3">
    <source>
        <dbReference type="EMBL" id="KGQ71033.1"/>
    </source>
</evidence>
<protein>
    <recommendedName>
        <fullName evidence="2">UPF0102 protein OA57_01995</fullName>
    </recommendedName>
</protein>
<dbReference type="Pfam" id="PF02021">
    <property type="entry name" value="UPF0102"/>
    <property type="match status" value="1"/>
</dbReference>
<evidence type="ECO:0000313" key="4">
    <source>
        <dbReference type="Proteomes" id="UP000030380"/>
    </source>
</evidence>
<dbReference type="AlphaFoldDB" id="A0A0A3ANP1"/>
<proteinExistence type="inferred from homology"/>
<dbReference type="SUPFAM" id="SSF52980">
    <property type="entry name" value="Restriction endonuclease-like"/>
    <property type="match status" value="1"/>
</dbReference>
<dbReference type="OrthoDB" id="9794876at2"/>
<dbReference type="PANTHER" id="PTHR34039">
    <property type="entry name" value="UPF0102 PROTEIN YRAN"/>
    <property type="match status" value="1"/>
</dbReference>
<dbReference type="Proteomes" id="UP000030380">
    <property type="component" value="Unassembled WGS sequence"/>
</dbReference>
<evidence type="ECO:0000256" key="2">
    <source>
        <dbReference type="HAMAP-Rule" id="MF_00048"/>
    </source>
</evidence>
<comment type="caution">
    <text evidence="3">The sequence shown here is derived from an EMBL/GenBank/DDBJ whole genome shotgun (WGS) entry which is preliminary data.</text>
</comment>